<evidence type="ECO:0000313" key="9">
    <source>
        <dbReference type="Proteomes" id="UP000182975"/>
    </source>
</evidence>
<dbReference type="PANTHER" id="PTHR21198:SF3">
    <property type="entry name" value="GLUTAMATE RACEMASE"/>
    <property type="match status" value="1"/>
</dbReference>
<evidence type="ECO:0000256" key="4">
    <source>
        <dbReference type="ARBA" id="ARBA00022984"/>
    </source>
</evidence>
<organism evidence="8 9">
    <name type="scientific">Denitrobacterium detoxificans</name>
    <dbReference type="NCBI Taxonomy" id="79604"/>
    <lineage>
        <taxon>Bacteria</taxon>
        <taxon>Bacillati</taxon>
        <taxon>Actinomycetota</taxon>
        <taxon>Coriobacteriia</taxon>
        <taxon>Eggerthellales</taxon>
        <taxon>Eggerthellaceae</taxon>
        <taxon>Denitrobacterium</taxon>
    </lineage>
</organism>
<feature type="binding site" evidence="7">
    <location>
        <begin position="186"/>
        <end position="187"/>
    </location>
    <ligand>
        <name>substrate</name>
    </ligand>
</feature>
<dbReference type="InterPro" id="IPR015942">
    <property type="entry name" value="Asp/Glu/hydantoin_racemase"/>
</dbReference>
<feature type="active site" description="Proton donor/acceptor" evidence="7">
    <location>
        <position position="185"/>
    </location>
</feature>
<evidence type="ECO:0000256" key="2">
    <source>
        <dbReference type="ARBA" id="ARBA00013090"/>
    </source>
</evidence>
<dbReference type="SUPFAM" id="SSF53681">
    <property type="entry name" value="Aspartate/glutamate racemase"/>
    <property type="match status" value="2"/>
</dbReference>
<dbReference type="GO" id="GO:0071555">
    <property type="term" value="P:cell wall organization"/>
    <property type="evidence" value="ECO:0007669"/>
    <property type="project" value="UniProtKB-KW"/>
</dbReference>
<keyword evidence="4 7" id="KW-0573">Peptidoglycan synthesis</keyword>
<dbReference type="STRING" id="79604.AAY81_04755"/>
<proteinExistence type="inferred from homology"/>
<feature type="binding site" evidence="7">
    <location>
        <begin position="44"/>
        <end position="45"/>
    </location>
    <ligand>
        <name>substrate</name>
    </ligand>
</feature>
<dbReference type="PATRIC" id="fig|79604.3.peg.967"/>
<dbReference type="EC" id="5.1.1.3" evidence="2 7"/>
<dbReference type="EMBL" id="FOEC01000017">
    <property type="protein sequence ID" value="SEP00239.1"/>
    <property type="molecule type" value="Genomic_DNA"/>
</dbReference>
<dbReference type="NCBIfam" id="TIGR00067">
    <property type="entry name" value="glut_race"/>
    <property type="match status" value="1"/>
</dbReference>
<comment type="function">
    <text evidence="7">Provides the (R)-glutamate required for cell wall biosynthesis.</text>
</comment>
<dbReference type="HAMAP" id="MF_00258">
    <property type="entry name" value="Glu_racemase"/>
    <property type="match status" value="1"/>
</dbReference>
<dbReference type="InterPro" id="IPR004391">
    <property type="entry name" value="Glu_race"/>
</dbReference>
<evidence type="ECO:0000256" key="5">
    <source>
        <dbReference type="ARBA" id="ARBA00023235"/>
    </source>
</evidence>
<dbReference type="Pfam" id="PF01177">
    <property type="entry name" value="Asp_Glu_race"/>
    <property type="match status" value="1"/>
</dbReference>
<evidence type="ECO:0000256" key="7">
    <source>
        <dbReference type="HAMAP-Rule" id="MF_00258"/>
    </source>
</evidence>
<feature type="binding site" evidence="7">
    <location>
        <begin position="12"/>
        <end position="13"/>
    </location>
    <ligand>
        <name>substrate</name>
    </ligand>
</feature>
<keyword evidence="3 7" id="KW-0133">Cell shape</keyword>
<accession>A0A172RXT8</accession>
<dbReference type="Gene3D" id="3.40.50.1860">
    <property type="match status" value="2"/>
</dbReference>
<dbReference type="InterPro" id="IPR018187">
    <property type="entry name" value="Asp/Glu_racemase_AS_1"/>
</dbReference>
<name>A0A172RXT8_9ACTN</name>
<evidence type="ECO:0000256" key="6">
    <source>
        <dbReference type="ARBA" id="ARBA00023316"/>
    </source>
</evidence>
<keyword evidence="9" id="KW-1185">Reference proteome</keyword>
<protein>
    <recommendedName>
        <fullName evidence="2 7">Glutamate racemase</fullName>
        <ecNumber evidence="2 7">5.1.1.3</ecNumber>
    </recommendedName>
</protein>
<comment type="similarity">
    <text evidence="7">Belongs to the aspartate/glutamate racemases family.</text>
</comment>
<sequence>MKEFDNYIGVFDSGVGGISVLKELVQAMPNEHFLFYGDSAHAPYGDKDPQTIARLSGDIATRMIDSGCKAIVIACNTATSAAAEQLRTTWPNTPIIGIEPALKPAARAFVHGRILVMATAATLKLEKFHELAVHWGSNSEIHTLPCPGLVDLIETGDLDSRAMRTYLEEKLGPYRGKVDAIVLGCTHYPFIKRQIAYVMGEIAFFDGGEGTARHTKRKLQEHGIEAPADQKGRVVFRSSIEGEGQRELYERLYHLPLY</sequence>
<dbReference type="GO" id="GO:0008881">
    <property type="term" value="F:glutamate racemase activity"/>
    <property type="evidence" value="ECO:0007669"/>
    <property type="project" value="UniProtKB-UniRule"/>
</dbReference>
<dbReference type="PROSITE" id="PS00924">
    <property type="entry name" value="ASP_GLU_RACEMASE_2"/>
    <property type="match status" value="1"/>
</dbReference>
<dbReference type="PROSITE" id="PS00923">
    <property type="entry name" value="ASP_GLU_RACEMASE_1"/>
    <property type="match status" value="1"/>
</dbReference>
<dbReference type="UniPathway" id="UPA00219"/>
<comment type="catalytic activity">
    <reaction evidence="1 7">
        <text>L-glutamate = D-glutamate</text>
        <dbReference type="Rhea" id="RHEA:12813"/>
        <dbReference type="ChEBI" id="CHEBI:29985"/>
        <dbReference type="ChEBI" id="CHEBI:29986"/>
        <dbReference type="EC" id="5.1.1.3"/>
    </reaction>
</comment>
<comment type="pathway">
    <text evidence="7">Cell wall biogenesis; peptidoglycan biosynthesis.</text>
</comment>
<keyword evidence="6 7" id="KW-0961">Cell wall biogenesis/degradation</keyword>
<dbReference type="OrthoDB" id="9801055at2"/>
<dbReference type="PANTHER" id="PTHR21198">
    <property type="entry name" value="GLUTAMATE RACEMASE"/>
    <property type="match status" value="1"/>
</dbReference>
<feature type="binding site" evidence="7">
    <location>
        <begin position="76"/>
        <end position="77"/>
    </location>
    <ligand>
        <name>substrate</name>
    </ligand>
</feature>
<dbReference type="KEGG" id="ddt:AAY81_04755"/>
<gene>
    <name evidence="7" type="primary">murI</name>
    <name evidence="8" type="ORF">SAMN02910314_01882</name>
</gene>
<feature type="active site" description="Proton donor/acceptor" evidence="7">
    <location>
        <position position="75"/>
    </location>
</feature>
<evidence type="ECO:0000313" key="8">
    <source>
        <dbReference type="EMBL" id="SEP00239.1"/>
    </source>
</evidence>
<reference evidence="9" key="1">
    <citation type="submission" date="2016-10" db="EMBL/GenBank/DDBJ databases">
        <authorList>
            <person name="Varghese N."/>
        </authorList>
    </citation>
    <scope>NUCLEOTIDE SEQUENCE [LARGE SCALE GENOMIC DNA]</scope>
    <source>
        <strain evidence="9">DSM 21843</strain>
    </source>
</reference>
<dbReference type="InterPro" id="IPR001920">
    <property type="entry name" value="Asp/Glu_race"/>
</dbReference>
<dbReference type="RefSeq" id="WP_066662026.1">
    <property type="nucleotide sequence ID" value="NZ_CP011402.1"/>
</dbReference>
<dbReference type="Proteomes" id="UP000182975">
    <property type="component" value="Unassembled WGS sequence"/>
</dbReference>
<keyword evidence="5 7" id="KW-0413">Isomerase</keyword>
<dbReference type="GO" id="GO:0009252">
    <property type="term" value="P:peptidoglycan biosynthetic process"/>
    <property type="evidence" value="ECO:0007669"/>
    <property type="project" value="UniProtKB-UniRule"/>
</dbReference>
<dbReference type="InterPro" id="IPR033134">
    <property type="entry name" value="Asp/Glu_racemase_AS_2"/>
</dbReference>
<evidence type="ECO:0000256" key="3">
    <source>
        <dbReference type="ARBA" id="ARBA00022960"/>
    </source>
</evidence>
<evidence type="ECO:0000256" key="1">
    <source>
        <dbReference type="ARBA" id="ARBA00001602"/>
    </source>
</evidence>
<dbReference type="GO" id="GO:0008360">
    <property type="term" value="P:regulation of cell shape"/>
    <property type="evidence" value="ECO:0007669"/>
    <property type="project" value="UniProtKB-KW"/>
</dbReference>
<dbReference type="FunFam" id="3.40.50.1860:FF:000001">
    <property type="entry name" value="Glutamate racemase"/>
    <property type="match status" value="1"/>
</dbReference>
<dbReference type="AlphaFoldDB" id="A0A172RXT8"/>